<dbReference type="InterPro" id="IPR020556">
    <property type="entry name" value="Amidase_CS"/>
</dbReference>
<proteinExistence type="inferred from homology"/>
<comment type="caution">
    <text evidence="3">The sequence shown here is derived from an EMBL/GenBank/DDBJ whole genome shotgun (WGS) entry which is preliminary data.</text>
</comment>
<gene>
    <name evidence="3" type="ORF">ACFOW6_01660</name>
</gene>
<accession>A0ABV8UGE1</accession>
<dbReference type="Proteomes" id="UP001595799">
    <property type="component" value="Unassembled WGS sequence"/>
</dbReference>
<dbReference type="Gene3D" id="3.90.1300.10">
    <property type="entry name" value="Amidase signature (AS) domain"/>
    <property type="match status" value="1"/>
</dbReference>
<dbReference type="InterPro" id="IPR036928">
    <property type="entry name" value="AS_sf"/>
</dbReference>
<evidence type="ECO:0000259" key="2">
    <source>
        <dbReference type="Pfam" id="PF01425"/>
    </source>
</evidence>
<dbReference type="SUPFAM" id="SSF75304">
    <property type="entry name" value="Amidase signature (AS) enzymes"/>
    <property type="match status" value="1"/>
</dbReference>
<organism evidence="3 4">
    <name type="scientific">Fodinicurvata halophila</name>
    <dbReference type="NCBI Taxonomy" id="1419723"/>
    <lineage>
        <taxon>Bacteria</taxon>
        <taxon>Pseudomonadati</taxon>
        <taxon>Pseudomonadota</taxon>
        <taxon>Alphaproteobacteria</taxon>
        <taxon>Rhodospirillales</taxon>
        <taxon>Rhodovibrionaceae</taxon>
        <taxon>Fodinicurvata</taxon>
    </lineage>
</organism>
<dbReference type="InterPro" id="IPR000120">
    <property type="entry name" value="Amidase"/>
</dbReference>
<evidence type="ECO:0000313" key="3">
    <source>
        <dbReference type="EMBL" id="MFC4350240.1"/>
    </source>
</evidence>
<dbReference type="PANTHER" id="PTHR11895">
    <property type="entry name" value="TRANSAMIDASE"/>
    <property type="match status" value="1"/>
</dbReference>
<dbReference type="RefSeq" id="WP_382420490.1">
    <property type="nucleotide sequence ID" value="NZ_JBHSCW010000001.1"/>
</dbReference>
<evidence type="ECO:0000313" key="4">
    <source>
        <dbReference type="Proteomes" id="UP001595799"/>
    </source>
</evidence>
<dbReference type="EMBL" id="JBHSCW010000001">
    <property type="protein sequence ID" value="MFC4350240.1"/>
    <property type="molecule type" value="Genomic_DNA"/>
</dbReference>
<reference evidence="4" key="1">
    <citation type="journal article" date="2019" name="Int. J. Syst. Evol. Microbiol.">
        <title>The Global Catalogue of Microorganisms (GCM) 10K type strain sequencing project: providing services to taxonomists for standard genome sequencing and annotation.</title>
        <authorList>
            <consortium name="The Broad Institute Genomics Platform"/>
            <consortium name="The Broad Institute Genome Sequencing Center for Infectious Disease"/>
            <person name="Wu L."/>
            <person name="Ma J."/>
        </authorList>
    </citation>
    <scope>NUCLEOTIDE SEQUENCE [LARGE SCALE GENOMIC DNA]</scope>
    <source>
        <strain evidence="4">CECT 8472</strain>
    </source>
</reference>
<sequence>MQEQDYVALTATEIAARVQSGELSAREAVSAALSRIEATEPKANAFIHLDKENALAEAERVDADRASGKDLGPLAGVPVSVKDLVHVAGMPTSSGSAVFAGKQAPEDAAPVARLRAADAVIVGKTTTPEFGHKPFTESPLFGRTLNPWNTDYTSGGSSGGAAVSVALRQVPLAIGTDGGGSVRIPASICGTYGLKATQGRIPHVHSADLFGNNSYIGPMTANLEDLKLMYSVMAGPDSRDPWAKVLADAVVPPKPLRIGFALKVGNPAIEEEVAVAVKKAAAELEQQGAEIETIDVNFARYEPGFRVHLESALMARVGSHLDSERERFDPSFVQTMENGRARSGIDVQNAMSERTALYRELERLFEKFDVLLTPTLAAASLSADTDSHADVEIAGVNAGAIRAGWYPYTFPMNLTGHPAISVPCGWTSQGLPIGLQLAGRWYEEETLLNLANDLHRGLGSFQRAASY</sequence>
<evidence type="ECO:0000256" key="1">
    <source>
        <dbReference type="ARBA" id="ARBA00009199"/>
    </source>
</evidence>
<dbReference type="InterPro" id="IPR023631">
    <property type="entry name" value="Amidase_dom"/>
</dbReference>
<dbReference type="PANTHER" id="PTHR11895:SF7">
    <property type="entry name" value="GLUTAMYL-TRNA(GLN) AMIDOTRANSFERASE SUBUNIT A, MITOCHONDRIAL"/>
    <property type="match status" value="1"/>
</dbReference>
<keyword evidence="4" id="KW-1185">Reference proteome</keyword>
<dbReference type="Pfam" id="PF01425">
    <property type="entry name" value="Amidase"/>
    <property type="match status" value="1"/>
</dbReference>
<protein>
    <submittedName>
        <fullName evidence="3">Amidase</fullName>
    </submittedName>
</protein>
<name>A0ABV8UGE1_9PROT</name>
<comment type="similarity">
    <text evidence="1">Belongs to the amidase family.</text>
</comment>
<dbReference type="PROSITE" id="PS00571">
    <property type="entry name" value="AMIDASES"/>
    <property type="match status" value="1"/>
</dbReference>
<feature type="domain" description="Amidase" evidence="2">
    <location>
        <begin position="27"/>
        <end position="448"/>
    </location>
</feature>